<evidence type="ECO:0000256" key="10">
    <source>
        <dbReference type="SAM" id="MobiDB-lite"/>
    </source>
</evidence>
<evidence type="ECO:0000256" key="1">
    <source>
        <dbReference type="ARBA" id="ARBA00004648"/>
    </source>
</evidence>
<dbReference type="Pfam" id="PF03016">
    <property type="entry name" value="Exostosin_GT47"/>
    <property type="match status" value="1"/>
</dbReference>
<dbReference type="SUPFAM" id="SSF53448">
    <property type="entry name" value="Nucleotide-diphospho-sugar transferases"/>
    <property type="match status" value="1"/>
</dbReference>
<evidence type="ECO:0000256" key="7">
    <source>
        <dbReference type="ARBA" id="ARBA00023136"/>
    </source>
</evidence>
<proteinExistence type="inferred from homology"/>
<protein>
    <submittedName>
        <fullName evidence="14">Glycosyl transferase family 64 domain-containing protein</fullName>
    </submittedName>
</protein>
<comment type="subcellular location">
    <subcellularLocation>
        <location evidence="1">Endoplasmic reticulum membrane</location>
        <topology evidence="1">Single-pass type II membrane protein</topology>
    </subcellularLocation>
</comment>
<evidence type="ECO:0000256" key="2">
    <source>
        <dbReference type="ARBA" id="ARBA00010271"/>
    </source>
</evidence>
<keyword evidence="15" id="KW-1185">Reference proteome</keyword>
<keyword evidence="9" id="KW-0175">Coiled coil</keyword>
<evidence type="ECO:0000256" key="8">
    <source>
        <dbReference type="ARBA" id="ARBA00023157"/>
    </source>
</evidence>
<evidence type="ECO:0000256" key="4">
    <source>
        <dbReference type="ARBA" id="ARBA00022692"/>
    </source>
</evidence>
<feature type="region of interest" description="Disordered" evidence="10">
    <location>
        <begin position="138"/>
        <end position="168"/>
    </location>
</feature>
<dbReference type="PANTHER" id="PTHR48261">
    <property type="entry name" value="ACETYLGLUCOSAMINYLTRANSFERASE"/>
    <property type="match status" value="1"/>
</dbReference>
<evidence type="ECO:0000256" key="9">
    <source>
        <dbReference type="SAM" id="Coils"/>
    </source>
</evidence>
<name>A0AAD4MY85_9BILA</name>
<keyword evidence="4 11" id="KW-0812">Transmembrane</keyword>
<dbReference type="InterPro" id="IPR029044">
    <property type="entry name" value="Nucleotide-diphossugar_trans"/>
</dbReference>
<evidence type="ECO:0000313" key="14">
    <source>
        <dbReference type="EMBL" id="KAI1710379.1"/>
    </source>
</evidence>
<evidence type="ECO:0000256" key="5">
    <source>
        <dbReference type="ARBA" id="ARBA00022824"/>
    </source>
</evidence>
<evidence type="ECO:0000259" key="13">
    <source>
        <dbReference type="Pfam" id="PF09258"/>
    </source>
</evidence>
<evidence type="ECO:0000259" key="12">
    <source>
        <dbReference type="Pfam" id="PF03016"/>
    </source>
</evidence>
<dbReference type="GO" id="GO:0016757">
    <property type="term" value="F:glycosyltransferase activity"/>
    <property type="evidence" value="ECO:0007669"/>
    <property type="project" value="InterPro"/>
</dbReference>
<keyword evidence="6 11" id="KW-1133">Transmembrane helix</keyword>
<feature type="domain" description="Exostosin GT47" evidence="12">
    <location>
        <begin position="319"/>
        <end position="587"/>
    </location>
</feature>
<dbReference type="Proteomes" id="UP001201812">
    <property type="component" value="Unassembled WGS sequence"/>
</dbReference>
<comment type="caution">
    <text evidence="14">The sequence shown here is derived from an EMBL/GenBank/DDBJ whole genome shotgun (WGS) entry which is preliminary data.</text>
</comment>
<dbReference type="Pfam" id="PF09258">
    <property type="entry name" value="Glyco_transf_64"/>
    <property type="match status" value="1"/>
</dbReference>
<evidence type="ECO:0000256" key="3">
    <source>
        <dbReference type="ARBA" id="ARBA00022679"/>
    </source>
</evidence>
<feature type="transmembrane region" description="Helical" evidence="11">
    <location>
        <begin position="57"/>
        <end position="78"/>
    </location>
</feature>
<keyword evidence="7 11" id="KW-0472">Membrane</keyword>
<keyword evidence="5" id="KW-0256">Endoplasmic reticulum</keyword>
<gene>
    <name evidence="14" type="ORF">DdX_10738</name>
</gene>
<sequence>MQRHETPTKKTALTIRHSELPTQHSTHHSTQSRICQTFSLKILRSAFQRSRKSAIKLLLFIFALLIFSTVLLHFYLIWGIDQDAGGQKVFYTENGQKIIFERFRSEKSCDQDSRPILEHERRVFQSVRKENISVPGQLPPYNSHRDNSHPKGKTTTPTATTPTFAPPRISRGGAKAKVAYKGMPSNFALELSWWELSWWEIFRQLPVGAVAVGVVVFPLEEHIELLEKFDQASSNLESITKAIPIKEAELRELELQIEELKLLQKELNDRRNVRLSLPRKPLHPEIGQEEEKWEKNFPTEFKSLDDAIDFSLCSISTLFRIYVYEPTREFKSSSAANLFQELSINRARTQDPTKACLFFAIFEPASIEGSNKFEKFVGSLRHWGALGRNHVVLILSNESQLDVKEVLSLRNASIVVGPSIGAETFRPSMDIAAHLNIPGHDLYEYQRLPKLLPHSRPHLLSFISTSGSLSSRVKTDLKALEQSIISSHDSFLLEIGCGVANVTNASDLCFDEEKRVSLMKKSSFSLLFPNSNTFQQRFYESLLAGSVPVIAASDHPLPFQDLIDWRLAVFKVPRGRFGSELHFMLRSMSMADLLEMRRMARFYLENYLLNTKVLSQTILSALRFRLQMPSSDSHPGTVTNTFVSKNFTFTPLVGVTKPPYDDEYLGPVEASLSSQDYAHNFTSFNMYSYKQWNQLPYHISGSPHFLEQDAMLPSDAEFSEETSLGMRPISPGSGQEFALALGGNRPREQFTIVMTTYNRDSILMASLERLYKLPYLNKVIVVWNNVDRPPSGQWPRLHVPVIFVNATKNSLNNRFLPFDQIETEAVLSLDDDIDLRQHEIIFAFRVWREQRHRIVGFPARHHARYGSEMHYNSNHTCQLSMILTGAAFIHKSYFHAYSNWMPAIIRQKVDDWMNCEDLAMNFLVSHLTRQPPIKTTSRWTLRCPTCSEMLSQDAEHFNERHECIRFFTQVYGYNPLLFSQFRADSVLFKTRVPPNHQKCFRYV</sequence>
<organism evidence="14 15">
    <name type="scientific">Ditylenchus destructor</name>
    <dbReference type="NCBI Taxonomy" id="166010"/>
    <lineage>
        <taxon>Eukaryota</taxon>
        <taxon>Metazoa</taxon>
        <taxon>Ecdysozoa</taxon>
        <taxon>Nematoda</taxon>
        <taxon>Chromadorea</taxon>
        <taxon>Rhabditida</taxon>
        <taxon>Tylenchina</taxon>
        <taxon>Tylenchomorpha</taxon>
        <taxon>Sphaerularioidea</taxon>
        <taxon>Anguinidae</taxon>
        <taxon>Anguininae</taxon>
        <taxon>Ditylenchus</taxon>
    </lineage>
</organism>
<keyword evidence="8" id="KW-1015">Disulfide bond</keyword>
<dbReference type="AlphaFoldDB" id="A0AAD4MY85"/>
<feature type="coiled-coil region" evidence="9">
    <location>
        <begin position="236"/>
        <end position="270"/>
    </location>
</feature>
<dbReference type="InterPro" id="IPR004263">
    <property type="entry name" value="Exostosin"/>
</dbReference>
<dbReference type="InterPro" id="IPR040911">
    <property type="entry name" value="Exostosin_GT47"/>
</dbReference>
<comment type="similarity">
    <text evidence="2">Belongs to the glycosyltransferase 47 family.</text>
</comment>
<evidence type="ECO:0000313" key="15">
    <source>
        <dbReference type="Proteomes" id="UP001201812"/>
    </source>
</evidence>
<dbReference type="InterPro" id="IPR015338">
    <property type="entry name" value="GT64_dom"/>
</dbReference>
<dbReference type="GO" id="GO:0005789">
    <property type="term" value="C:endoplasmic reticulum membrane"/>
    <property type="evidence" value="ECO:0007669"/>
    <property type="project" value="UniProtKB-SubCell"/>
</dbReference>
<accession>A0AAD4MY85</accession>
<evidence type="ECO:0000256" key="6">
    <source>
        <dbReference type="ARBA" id="ARBA00022989"/>
    </source>
</evidence>
<reference evidence="14" key="1">
    <citation type="submission" date="2022-01" db="EMBL/GenBank/DDBJ databases">
        <title>Genome Sequence Resource for Two Populations of Ditylenchus destructor, the Migratory Endoparasitic Phytonematode.</title>
        <authorList>
            <person name="Zhang H."/>
            <person name="Lin R."/>
            <person name="Xie B."/>
        </authorList>
    </citation>
    <scope>NUCLEOTIDE SEQUENCE</scope>
    <source>
        <strain evidence="14">BazhouSP</strain>
    </source>
</reference>
<evidence type="ECO:0000256" key="11">
    <source>
        <dbReference type="SAM" id="Phobius"/>
    </source>
</evidence>
<feature type="domain" description="Glycosyl transferase 64" evidence="13">
    <location>
        <begin position="750"/>
        <end position="988"/>
    </location>
</feature>
<dbReference type="GO" id="GO:0015012">
    <property type="term" value="P:heparan sulfate proteoglycan biosynthetic process"/>
    <property type="evidence" value="ECO:0007669"/>
    <property type="project" value="UniProtKB-ARBA"/>
</dbReference>
<keyword evidence="3 14" id="KW-0808">Transferase</keyword>
<dbReference type="PANTHER" id="PTHR48261:SF4">
    <property type="entry name" value="EXOSTOSIN LIKE GLYCOSYLTRANSFERASE 3"/>
    <property type="match status" value="1"/>
</dbReference>
<feature type="region of interest" description="Disordered" evidence="10">
    <location>
        <begin position="1"/>
        <end position="28"/>
    </location>
</feature>
<dbReference type="EMBL" id="JAKKPZ010000026">
    <property type="protein sequence ID" value="KAI1710379.1"/>
    <property type="molecule type" value="Genomic_DNA"/>
</dbReference>
<dbReference type="Gene3D" id="3.90.550.10">
    <property type="entry name" value="Spore Coat Polysaccharide Biosynthesis Protein SpsA, Chain A"/>
    <property type="match status" value="1"/>
</dbReference>
<feature type="compositionally biased region" description="Low complexity" evidence="10">
    <location>
        <begin position="154"/>
        <end position="167"/>
    </location>
</feature>